<organism evidence="7 8">
    <name type="scientific">Allosphingosinicella flava</name>
    <dbReference type="NCBI Taxonomy" id="2771430"/>
    <lineage>
        <taxon>Bacteria</taxon>
        <taxon>Pseudomonadati</taxon>
        <taxon>Pseudomonadota</taxon>
        <taxon>Alphaproteobacteria</taxon>
        <taxon>Sphingomonadales</taxon>
        <taxon>Sphingomonadaceae</taxon>
        <taxon>Allosphingosinicella</taxon>
    </lineage>
</organism>
<sequence length="411" mass="43361">MNDIFRAAWIICRRDFVATVYSRTFVLFLLAPLIGIGFGYLIGETTGDADRDISRPKVAIVAAAETAAAMEAAHKKLSEALGERALPVIESIVPEGAGEAQARALLASSEANVSAVMTGTLDRPVIYGPADTVGNLSKEMALVAETARTGDALRAAGAAAQAPDVAIVTTPGAGGEVNMGRHALARVGQTVIFFFTIFLAGMLLSNLVEEKSNKVIEILAAAVPLDAVFLGKIMAMLAISVIGVVIWGTLGVAAVYFFQGVAGWLIPPAVGWPLFILLLLFYFAANYMLFGALFVGIGAQANSVREVQTLSMPITFGQLIFFAAASATVGQANLSWTIGGALFPLTSPLTMIALAAQSPALWPHLLAILWQLTWLFIIVRVATLMFRVTVMKSGKAGSFFGPLKAAFARKP</sequence>
<comment type="subcellular location">
    <subcellularLocation>
        <location evidence="1">Membrane</location>
        <topology evidence="1">Multi-pass membrane protein</topology>
    </subcellularLocation>
</comment>
<dbReference type="AlphaFoldDB" id="A0A7T2GJ72"/>
<evidence type="ECO:0000259" key="6">
    <source>
        <dbReference type="Pfam" id="PF12698"/>
    </source>
</evidence>
<keyword evidence="8" id="KW-1185">Reference proteome</keyword>
<accession>A0A7T2GJ72</accession>
<dbReference type="Pfam" id="PF12698">
    <property type="entry name" value="ABC2_membrane_3"/>
    <property type="match status" value="1"/>
</dbReference>
<feature type="domain" description="ABC-2 type transporter transmembrane" evidence="6">
    <location>
        <begin position="24"/>
        <end position="381"/>
    </location>
</feature>
<feature type="transmembrane region" description="Helical" evidence="5">
    <location>
        <begin position="270"/>
        <end position="298"/>
    </location>
</feature>
<evidence type="ECO:0000256" key="5">
    <source>
        <dbReference type="SAM" id="Phobius"/>
    </source>
</evidence>
<evidence type="ECO:0000256" key="4">
    <source>
        <dbReference type="ARBA" id="ARBA00023136"/>
    </source>
</evidence>
<feature type="transmembrane region" description="Helical" evidence="5">
    <location>
        <begin position="20"/>
        <end position="42"/>
    </location>
</feature>
<feature type="transmembrane region" description="Helical" evidence="5">
    <location>
        <begin position="233"/>
        <end position="258"/>
    </location>
</feature>
<evidence type="ECO:0000313" key="7">
    <source>
        <dbReference type="EMBL" id="QPQ54871.1"/>
    </source>
</evidence>
<gene>
    <name evidence="7" type="ORF">IC614_11210</name>
</gene>
<evidence type="ECO:0000256" key="1">
    <source>
        <dbReference type="ARBA" id="ARBA00004141"/>
    </source>
</evidence>
<keyword evidence="3 5" id="KW-1133">Transmembrane helix</keyword>
<protein>
    <submittedName>
        <fullName evidence="7">ABC transporter permease</fullName>
    </submittedName>
</protein>
<dbReference type="RefSeq" id="WP_200971547.1">
    <property type="nucleotide sequence ID" value="NZ_CP065592.1"/>
</dbReference>
<dbReference type="KEGG" id="sflv:IC614_11210"/>
<dbReference type="Proteomes" id="UP000594873">
    <property type="component" value="Chromosome"/>
</dbReference>
<evidence type="ECO:0000256" key="2">
    <source>
        <dbReference type="ARBA" id="ARBA00022692"/>
    </source>
</evidence>
<dbReference type="GO" id="GO:0140359">
    <property type="term" value="F:ABC-type transporter activity"/>
    <property type="evidence" value="ECO:0007669"/>
    <property type="project" value="InterPro"/>
</dbReference>
<evidence type="ECO:0000256" key="3">
    <source>
        <dbReference type="ARBA" id="ARBA00022989"/>
    </source>
</evidence>
<reference evidence="7 8" key="1">
    <citation type="submission" date="2020-11" db="EMBL/GenBank/DDBJ databases">
        <title>Genome seq and assembly of Sphingosinicella sp.</title>
        <authorList>
            <person name="Chhetri G."/>
        </authorList>
    </citation>
    <scope>NUCLEOTIDE SEQUENCE [LARGE SCALE GENOMIC DNA]</scope>
    <source>
        <strain evidence="7 8">UDD2</strain>
    </source>
</reference>
<dbReference type="GO" id="GO:0016020">
    <property type="term" value="C:membrane"/>
    <property type="evidence" value="ECO:0007669"/>
    <property type="project" value="UniProtKB-SubCell"/>
</dbReference>
<proteinExistence type="predicted"/>
<feature type="transmembrane region" description="Helical" evidence="5">
    <location>
        <begin position="183"/>
        <end position="204"/>
    </location>
</feature>
<dbReference type="InterPro" id="IPR013525">
    <property type="entry name" value="ABC2_TM"/>
</dbReference>
<name>A0A7T2GJ72_9SPHN</name>
<evidence type="ECO:0000313" key="8">
    <source>
        <dbReference type="Proteomes" id="UP000594873"/>
    </source>
</evidence>
<feature type="transmembrane region" description="Helical" evidence="5">
    <location>
        <begin position="310"/>
        <end position="329"/>
    </location>
</feature>
<keyword evidence="2 5" id="KW-0812">Transmembrane</keyword>
<feature type="transmembrane region" description="Helical" evidence="5">
    <location>
        <begin position="368"/>
        <end position="386"/>
    </location>
</feature>
<keyword evidence="4 5" id="KW-0472">Membrane</keyword>
<dbReference type="EMBL" id="CP065592">
    <property type="protein sequence ID" value="QPQ54871.1"/>
    <property type="molecule type" value="Genomic_DNA"/>
</dbReference>